<evidence type="ECO:0000256" key="1">
    <source>
        <dbReference type="ARBA" id="ARBA00004651"/>
    </source>
</evidence>
<feature type="transmembrane region" description="Helical" evidence="6">
    <location>
        <begin position="69"/>
        <end position="89"/>
    </location>
</feature>
<feature type="transmembrane region" description="Helical" evidence="6">
    <location>
        <begin position="402"/>
        <end position="419"/>
    </location>
</feature>
<feature type="transmembrane region" description="Helical" evidence="6">
    <location>
        <begin position="299"/>
        <end position="320"/>
    </location>
</feature>
<dbReference type="Proteomes" id="UP000235363">
    <property type="component" value="Unassembled WGS sequence"/>
</dbReference>
<feature type="transmembrane region" description="Helical" evidence="6">
    <location>
        <begin position="195"/>
        <end position="213"/>
    </location>
</feature>
<keyword evidence="2 6" id="KW-0812">Transmembrane</keyword>
<dbReference type="PANTHER" id="PTHR23534">
    <property type="entry name" value="MFS PERMEASE"/>
    <property type="match status" value="1"/>
</dbReference>
<evidence type="ECO:0000313" key="8">
    <source>
        <dbReference type="EMBL" id="PMC62683.1"/>
    </source>
</evidence>
<accession>A0A2N6T038</accession>
<comment type="caution">
    <text evidence="8">The sequence shown here is derived from an EMBL/GenBank/DDBJ whole genome shotgun (WGS) entry which is preliminary data.</text>
</comment>
<name>A0A2N6T038_9CORY</name>
<gene>
    <name evidence="8" type="ORF">CJ204_04055</name>
</gene>
<keyword evidence="4 6" id="KW-0472">Membrane</keyword>
<evidence type="ECO:0000256" key="4">
    <source>
        <dbReference type="ARBA" id="ARBA00023136"/>
    </source>
</evidence>
<feature type="compositionally biased region" description="Low complexity" evidence="5">
    <location>
        <begin position="242"/>
        <end position="254"/>
    </location>
</feature>
<proteinExistence type="predicted"/>
<protein>
    <submittedName>
        <fullName evidence="8">MFS transporter</fullName>
    </submittedName>
</protein>
<dbReference type="GO" id="GO:0005886">
    <property type="term" value="C:plasma membrane"/>
    <property type="evidence" value="ECO:0007669"/>
    <property type="project" value="UniProtKB-SubCell"/>
</dbReference>
<organism evidence="8 9">
    <name type="scientific">Corynebacterium xerosis</name>
    <dbReference type="NCBI Taxonomy" id="1725"/>
    <lineage>
        <taxon>Bacteria</taxon>
        <taxon>Bacillati</taxon>
        <taxon>Actinomycetota</taxon>
        <taxon>Actinomycetes</taxon>
        <taxon>Mycobacteriales</taxon>
        <taxon>Corynebacteriaceae</taxon>
        <taxon>Corynebacterium</taxon>
    </lineage>
</organism>
<feature type="transmembrane region" description="Helical" evidence="6">
    <location>
        <begin position="156"/>
        <end position="175"/>
    </location>
</feature>
<feature type="region of interest" description="Disordered" evidence="5">
    <location>
        <begin position="234"/>
        <end position="254"/>
    </location>
</feature>
<keyword evidence="3 6" id="KW-1133">Transmembrane helix</keyword>
<feature type="transmembrane region" description="Helical" evidence="6">
    <location>
        <begin position="360"/>
        <end position="381"/>
    </location>
</feature>
<dbReference type="Pfam" id="PF07690">
    <property type="entry name" value="MFS_1"/>
    <property type="match status" value="2"/>
</dbReference>
<dbReference type="PROSITE" id="PS50850">
    <property type="entry name" value="MFS"/>
    <property type="match status" value="1"/>
</dbReference>
<evidence type="ECO:0000256" key="5">
    <source>
        <dbReference type="SAM" id="MobiDB-lite"/>
    </source>
</evidence>
<comment type="subcellular location">
    <subcellularLocation>
        <location evidence="1">Cell membrane</location>
        <topology evidence="1">Multi-pass membrane protein</topology>
    </subcellularLocation>
</comment>
<feature type="transmembrane region" description="Helical" evidence="6">
    <location>
        <begin position="332"/>
        <end position="354"/>
    </location>
</feature>
<feature type="transmembrane region" description="Helical" evidence="6">
    <location>
        <begin position="425"/>
        <end position="444"/>
    </location>
</feature>
<dbReference type="RefSeq" id="WP_102212349.1">
    <property type="nucleotide sequence ID" value="NZ_PNHF01000007.1"/>
</dbReference>
<feature type="transmembrane region" description="Helical" evidence="6">
    <location>
        <begin position="31"/>
        <end position="57"/>
    </location>
</feature>
<evidence type="ECO:0000259" key="7">
    <source>
        <dbReference type="PROSITE" id="PS50850"/>
    </source>
</evidence>
<dbReference type="InterPro" id="IPR020846">
    <property type="entry name" value="MFS_dom"/>
</dbReference>
<feature type="transmembrane region" description="Helical" evidence="6">
    <location>
        <begin position="123"/>
        <end position="144"/>
    </location>
</feature>
<dbReference type="AlphaFoldDB" id="A0A2N6T038"/>
<feature type="transmembrane region" description="Helical" evidence="6">
    <location>
        <begin position="270"/>
        <end position="293"/>
    </location>
</feature>
<evidence type="ECO:0000256" key="2">
    <source>
        <dbReference type="ARBA" id="ARBA00022692"/>
    </source>
</evidence>
<dbReference type="Gene3D" id="1.20.1250.20">
    <property type="entry name" value="MFS general substrate transporter like domains"/>
    <property type="match status" value="1"/>
</dbReference>
<feature type="transmembrane region" description="Helical" evidence="6">
    <location>
        <begin position="96"/>
        <end position="117"/>
    </location>
</feature>
<sequence>MSSNVAPEAGNPYRESAPELAAVAQSTRTRLIAVLVIGQILGGLGVGAAVSVGALLVAEVSGSPELSGLAATLSTLGAAIASVPLARLAIAKGRGFALAVGSGLAAVGAVVSTLAAVSDSTPLLLAGLLVLGVGSAVGLQARFAAADAALPHRRGLMLSTVMWSTTVGAVTGPLLMSPSGRVATAFGLPELTGPFLVTVVAQVGATLLYALLLRPDPLEVARLTDAAAANAAARTPAGSTSAEGEGTAPTAHAAPATAEPIAVVPADRRVVLAGQGAVAVAHFVMVTLMSMAPLHMANFGASLTIIGAVMSLHIAGMWALSPVFGWAVDRFGTTAMIFVGQTIFLATAVVIWIAPFSLPMLAVALTLLGLGWSASVVAGSAAVTTATPQHDRAAVQGRTDMAMNLAGVLGGLIGGPVLVQTGYTGLSLVAMIPVAVVVVTHMALGKRTAVGR</sequence>
<dbReference type="PANTHER" id="PTHR23534:SF1">
    <property type="entry name" value="MAJOR FACILITATOR SUPERFAMILY PROTEIN"/>
    <property type="match status" value="1"/>
</dbReference>
<reference evidence="8 9" key="1">
    <citation type="submission" date="2017-09" db="EMBL/GenBank/DDBJ databases">
        <title>Bacterial strain isolated from the female urinary microbiota.</title>
        <authorList>
            <person name="Thomas-White K."/>
            <person name="Kumar N."/>
            <person name="Forster S."/>
            <person name="Putonti C."/>
            <person name="Lawley T."/>
            <person name="Wolfe A.J."/>
        </authorList>
    </citation>
    <scope>NUCLEOTIDE SEQUENCE [LARGE SCALE GENOMIC DNA]</scope>
    <source>
        <strain evidence="8 9">UMB0908</strain>
    </source>
</reference>
<dbReference type="InterPro" id="IPR036259">
    <property type="entry name" value="MFS_trans_sf"/>
</dbReference>
<evidence type="ECO:0000313" key="9">
    <source>
        <dbReference type="Proteomes" id="UP000235363"/>
    </source>
</evidence>
<dbReference type="SUPFAM" id="SSF103473">
    <property type="entry name" value="MFS general substrate transporter"/>
    <property type="match status" value="1"/>
</dbReference>
<dbReference type="GO" id="GO:0022857">
    <property type="term" value="F:transmembrane transporter activity"/>
    <property type="evidence" value="ECO:0007669"/>
    <property type="project" value="InterPro"/>
</dbReference>
<evidence type="ECO:0000256" key="6">
    <source>
        <dbReference type="SAM" id="Phobius"/>
    </source>
</evidence>
<dbReference type="InterPro" id="IPR011701">
    <property type="entry name" value="MFS"/>
</dbReference>
<evidence type="ECO:0000256" key="3">
    <source>
        <dbReference type="ARBA" id="ARBA00022989"/>
    </source>
</evidence>
<dbReference type="EMBL" id="PNHF01000007">
    <property type="protein sequence ID" value="PMC62683.1"/>
    <property type="molecule type" value="Genomic_DNA"/>
</dbReference>
<feature type="domain" description="Major facilitator superfamily (MFS) profile" evidence="7">
    <location>
        <begin position="31"/>
        <end position="448"/>
    </location>
</feature>